<evidence type="ECO:0000256" key="3">
    <source>
        <dbReference type="ARBA" id="ARBA00018787"/>
    </source>
</evidence>
<comment type="caution">
    <text evidence="9">The sequence shown here is derived from an EMBL/GenBank/DDBJ whole genome shotgun (WGS) entry which is preliminary data.</text>
</comment>
<evidence type="ECO:0000256" key="8">
    <source>
        <dbReference type="ARBA" id="ARBA00031737"/>
    </source>
</evidence>
<gene>
    <name evidence="9" type="ORF">CVS29_15770</name>
</gene>
<dbReference type="RefSeq" id="WP_110107275.1">
    <property type="nucleotide sequence ID" value="NZ_JACBZZ010000001.1"/>
</dbReference>
<accession>A0A2V3DN58</accession>
<protein>
    <recommendedName>
        <fullName evidence="3">Cell wall synthesis protein Wag31</fullName>
    </recommendedName>
    <alternativeName>
        <fullName evidence="8">Antigen 84</fullName>
    </alternativeName>
</protein>
<comment type="subcellular location">
    <subcellularLocation>
        <location evidence="1">Cytoplasm</location>
    </subcellularLocation>
</comment>
<evidence type="ECO:0000256" key="2">
    <source>
        <dbReference type="ARBA" id="ARBA00009008"/>
    </source>
</evidence>
<dbReference type="InterPro" id="IPR019933">
    <property type="entry name" value="DivIVA_domain"/>
</dbReference>
<name>A0A2V3DN58_9MICC</name>
<reference evidence="9 10" key="1">
    <citation type="submission" date="2018-05" db="EMBL/GenBank/DDBJ databases">
        <title>Genetic diversity of glacier-inhabiting Cryobacterium bacteria in China and description of Cryobacterium mengkeensis sp. nov. and Arthrobacter glacialis sp. nov.</title>
        <authorList>
            <person name="Liu Q."/>
            <person name="Xin Y.-H."/>
        </authorList>
    </citation>
    <scope>NUCLEOTIDE SEQUENCE [LARGE SCALE GENOMIC DNA]</scope>
    <source>
        <strain evidence="9 10">GP3</strain>
    </source>
</reference>
<dbReference type="PANTHER" id="PTHR35794">
    <property type="entry name" value="CELL DIVISION PROTEIN DIVIVA"/>
    <property type="match status" value="1"/>
</dbReference>
<dbReference type="Proteomes" id="UP000246303">
    <property type="component" value="Unassembled WGS sequence"/>
</dbReference>
<comment type="similarity">
    <text evidence="2">Belongs to the DivIVA family.</text>
</comment>
<proteinExistence type="inferred from homology"/>
<keyword evidence="4" id="KW-0963">Cytoplasm</keyword>
<evidence type="ECO:0000313" key="10">
    <source>
        <dbReference type="Proteomes" id="UP000246303"/>
    </source>
</evidence>
<dbReference type="OrthoDB" id="9815492at2"/>
<dbReference type="InterPro" id="IPR007793">
    <property type="entry name" value="DivIVA_fam"/>
</dbReference>
<evidence type="ECO:0000256" key="4">
    <source>
        <dbReference type="ARBA" id="ARBA00022490"/>
    </source>
</evidence>
<dbReference type="PANTHER" id="PTHR35794:SF2">
    <property type="entry name" value="CELL DIVISION PROTEIN DIVIVA"/>
    <property type="match status" value="1"/>
</dbReference>
<dbReference type="Gene3D" id="6.10.250.660">
    <property type="match status" value="2"/>
</dbReference>
<sequence length="92" mass="10711">MRSSDISEVKFQPTRFREGYNVLEVDAFLDVAENALREWEAGRAGQLLSDDVIKQSFSATRFRDGYDQDQVDDFLNKVMFALRGYEKNTTKY</sequence>
<dbReference type="EMBL" id="QHLZ01000012">
    <property type="protein sequence ID" value="PXA64385.1"/>
    <property type="molecule type" value="Genomic_DNA"/>
</dbReference>
<evidence type="ECO:0000256" key="7">
    <source>
        <dbReference type="ARBA" id="ARBA00023306"/>
    </source>
</evidence>
<dbReference type="GO" id="GO:0005737">
    <property type="term" value="C:cytoplasm"/>
    <property type="evidence" value="ECO:0007669"/>
    <property type="project" value="UniProtKB-SubCell"/>
</dbReference>
<evidence type="ECO:0000256" key="1">
    <source>
        <dbReference type="ARBA" id="ARBA00004496"/>
    </source>
</evidence>
<dbReference type="GO" id="GO:0051301">
    <property type="term" value="P:cell division"/>
    <property type="evidence" value="ECO:0007669"/>
    <property type="project" value="UniProtKB-KW"/>
</dbReference>
<keyword evidence="6" id="KW-0175">Coiled coil</keyword>
<dbReference type="NCBIfam" id="TIGR03544">
    <property type="entry name" value="DivI1A_domain"/>
    <property type="match status" value="2"/>
</dbReference>
<evidence type="ECO:0000313" key="9">
    <source>
        <dbReference type="EMBL" id="PXA64385.1"/>
    </source>
</evidence>
<organism evidence="9 10">
    <name type="scientific">Arthrobacter psychrochitiniphilus</name>
    <dbReference type="NCBI Taxonomy" id="291045"/>
    <lineage>
        <taxon>Bacteria</taxon>
        <taxon>Bacillati</taxon>
        <taxon>Actinomycetota</taxon>
        <taxon>Actinomycetes</taxon>
        <taxon>Micrococcales</taxon>
        <taxon>Micrococcaceae</taxon>
        <taxon>Arthrobacter</taxon>
    </lineage>
</organism>
<keyword evidence="10" id="KW-1185">Reference proteome</keyword>
<keyword evidence="7" id="KW-0131">Cell cycle</keyword>
<keyword evidence="5" id="KW-0132">Cell division</keyword>
<dbReference type="AlphaFoldDB" id="A0A2V3DN58"/>
<evidence type="ECO:0000256" key="5">
    <source>
        <dbReference type="ARBA" id="ARBA00022618"/>
    </source>
</evidence>
<evidence type="ECO:0000256" key="6">
    <source>
        <dbReference type="ARBA" id="ARBA00023054"/>
    </source>
</evidence>